<accession>A0ABV4J713</accession>
<reference evidence="1 2" key="1">
    <citation type="journal article" date="2021" name="Res Sq">
        <title>Streptomyces Pimoensis sp. nov., Isolated From the Taklimakan Desert in Xinjiang, China.</title>
        <authorList>
            <person name="Zhang P."/>
            <person name="Luo X."/>
            <person name="Luo X."/>
            <person name="Liu Z."/>
            <person name="Xia Z."/>
            <person name="Wan C."/>
            <person name="zhang L."/>
        </authorList>
    </citation>
    <scope>NUCLEOTIDE SEQUENCE [LARGE SCALE GENOMIC DNA]</scope>
    <source>
        <strain evidence="1 2">TRM75549</strain>
    </source>
</reference>
<dbReference type="RefSeq" id="WP_371241344.1">
    <property type="nucleotide sequence ID" value="NZ_JAHWZY010000028.1"/>
</dbReference>
<dbReference type="Proteomes" id="UP001567537">
    <property type="component" value="Unassembled WGS sequence"/>
</dbReference>
<evidence type="ECO:0000313" key="1">
    <source>
        <dbReference type="EMBL" id="MEZ3181613.1"/>
    </source>
</evidence>
<evidence type="ECO:0000313" key="2">
    <source>
        <dbReference type="Proteomes" id="UP001567537"/>
    </source>
</evidence>
<name>A0ABV4J713_9ACTN</name>
<gene>
    <name evidence="1" type="ORF">KYY02_23855</name>
</gene>
<comment type="caution">
    <text evidence="1">The sequence shown here is derived from an EMBL/GenBank/DDBJ whole genome shotgun (WGS) entry which is preliminary data.</text>
</comment>
<dbReference type="EMBL" id="JAHWZY010000028">
    <property type="protein sequence ID" value="MEZ3181613.1"/>
    <property type="molecule type" value="Genomic_DNA"/>
</dbReference>
<keyword evidence="2" id="KW-1185">Reference proteome</keyword>
<sequence>MQQAAHGVEVAAPVEPVERLAELRFSTDRPQTTTSVGDLAKAGALSLRSGQQPVDGATAPGRDSVPLLTVAALLTDGTPGGLVAAGSAPVTAEEGDVVVAGVVRAYRAWVHEGPRRPWSPSCTPCGWTRPD</sequence>
<protein>
    <submittedName>
        <fullName evidence="1">Uncharacterized protein</fullName>
    </submittedName>
</protein>
<proteinExistence type="predicted"/>
<organism evidence="1 2">
    <name type="scientific">Streptomyces pimonensis</name>
    <dbReference type="NCBI Taxonomy" id="2860288"/>
    <lineage>
        <taxon>Bacteria</taxon>
        <taxon>Bacillati</taxon>
        <taxon>Actinomycetota</taxon>
        <taxon>Actinomycetes</taxon>
        <taxon>Kitasatosporales</taxon>
        <taxon>Streptomycetaceae</taxon>
        <taxon>Streptomyces</taxon>
    </lineage>
</organism>